<sequence>MAIEKGATGFVWHAVTEEGVAMRDIVETLGRRLDLPVRSLSADDVPAFFRQFAMFAGLDMAASSALT</sequence>
<dbReference type="KEGG" id="aot:AcetOri_orf00168p"/>
<gene>
    <name evidence="1" type="ORF">AcetOrient_orf00168p</name>
</gene>
<evidence type="ECO:0000313" key="2">
    <source>
        <dbReference type="Proteomes" id="UP000270034"/>
    </source>
</evidence>
<protein>
    <submittedName>
        <fullName evidence="1">NAD-dependent dehydratase</fullName>
    </submittedName>
</protein>
<proteinExistence type="predicted"/>
<reference evidence="1 2" key="1">
    <citation type="submission" date="2018-02" db="EMBL/GenBank/DDBJ databases">
        <title>Acetobacter orientalis genome.</title>
        <authorList>
            <person name="Nakashima N."/>
            <person name="Tamura T."/>
        </authorList>
    </citation>
    <scope>NUCLEOTIDE SEQUENCE [LARGE SCALE GENOMIC DNA]</scope>
    <source>
        <strain evidence="1 2">FAN1</strain>
        <plasmid evidence="2">paof1 fan1 dna</plasmid>
    </source>
</reference>
<name>A0A2Z5ZMZ3_9PROT</name>
<organism evidence="1 2">
    <name type="scientific">Acetobacter orientalis</name>
    <dbReference type="NCBI Taxonomy" id="146474"/>
    <lineage>
        <taxon>Bacteria</taxon>
        <taxon>Pseudomonadati</taxon>
        <taxon>Pseudomonadota</taxon>
        <taxon>Alphaproteobacteria</taxon>
        <taxon>Acetobacterales</taxon>
        <taxon>Acetobacteraceae</taxon>
        <taxon>Acetobacter</taxon>
    </lineage>
</organism>
<geneLocation type="plasmid" evidence="2">
    <name>paof1 fan1 dna</name>
</geneLocation>
<dbReference type="Proteomes" id="UP000270034">
    <property type="component" value="Plasmid pAOF1"/>
</dbReference>
<keyword evidence="1" id="KW-0614">Plasmid</keyword>
<dbReference type="EMBL" id="AP018516">
    <property type="protein sequence ID" value="BBC81809.1"/>
    <property type="molecule type" value="Genomic_DNA"/>
</dbReference>
<accession>A0A2Z5ZMZ3</accession>
<dbReference type="AlphaFoldDB" id="A0A2Z5ZMZ3"/>
<evidence type="ECO:0000313" key="1">
    <source>
        <dbReference type="EMBL" id="BBC81809.1"/>
    </source>
</evidence>